<accession>A0A162I7H4</accession>
<dbReference type="Proteomes" id="UP000078544">
    <property type="component" value="Unassembled WGS sequence"/>
</dbReference>
<dbReference type="Pfam" id="PF08538">
    <property type="entry name" value="DUF1749"/>
    <property type="match status" value="1"/>
</dbReference>
<gene>
    <name evidence="1" type="ORF">AAL_07536</name>
</gene>
<dbReference type="PANTHER" id="PTHR31591:SF7">
    <property type="entry name" value="DUF1749-DOMAIN-CONTAINING PROTEIN"/>
    <property type="match status" value="1"/>
</dbReference>
<organism evidence="1 2">
    <name type="scientific">Moelleriella libera RCEF 2490</name>
    <dbReference type="NCBI Taxonomy" id="1081109"/>
    <lineage>
        <taxon>Eukaryota</taxon>
        <taxon>Fungi</taxon>
        <taxon>Dikarya</taxon>
        <taxon>Ascomycota</taxon>
        <taxon>Pezizomycotina</taxon>
        <taxon>Sordariomycetes</taxon>
        <taxon>Hypocreomycetidae</taxon>
        <taxon>Hypocreales</taxon>
        <taxon>Clavicipitaceae</taxon>
        <taxon>Moelleriella</taxon>
    </lineage>
</organism>
<dbReference type="InterPro" id="IPR029058">
    <property type="entry name" value="AB_hydrolase_fold"/>
</dbReference>
<dbReference type="InterPro" id="IPR013744">
    <property type="entry name" value="SidJ"/>
</dbReference>
<reference evidence="1 2" key="1">
    <citation type="journal article" date="2016" name="Genome Biol. Evol.">
        <title>Divergent and convergent evolution of fungal pathogenicity.</title>
        <authorList>
            <person name="Shang Y."/>
            <person name="Xiao G."/>
            <person name="Zheng P."/>
            <person name="Cen K."/>
            <person name="Zhan S."/>
            <person name="Wang C."/>
        </authorList>
    </citation>
    <scope>NUCLEOTIDE SEQUENCE [LARGE SCALE GENOMIC DNA]</scope>
    <source>
        <strain evidence="1 2">RCEF 2490</strain>
    </source>
</reference>
<dbReference type="SUPFAM" id="SSF53474">
    <property type="entry name" value="alpha/beta-Hydrolases"/>
    <property type="match status" value="1"/>
</dbReference>
<evidence type="ECO:0000313" key="2">
    <source>
        <dbReference type="Proteomes" id="UP000078544"/>
    </source>
</evidence>
<dbReference type="EMBL" id="AZGY01000024">
    <property type="protein sequence ID" value="KZZ89643.1"/>
    <property type="molecule type" value="Genomic_DNA"/>
</dbReference>
<dbReference type="AlphaFoldDB" id="A0A162I7H4"/>
<dbReference type="OrthoDB" id="10034502at2759"/>
<name>A0A162I7H4_9HYPO</name>
<dbReference type="Gene3D" id="3.40.50.1820">
    <property type="entry name" value="alpha/beta hydrolase"/>
    <property type="match status" value="1"/>
</dbReference>
<sequence>MTSHAPFNVVVHPHPSPNRGACAYEMGKTGSRNAVVFIGGLGDGPHTVPFVRTVAECIESVGGELDYSVFEIRLRSSFIGFGIGSLKKDVEDIAALVKYLRALGKQKIILFGHSTGSQDCMEYADYAKHNNPPVDGFIMQGPVSDREAFEPVEPHIQASLSLAEEWIAQGKANDCLPRDKVPRELGAPLSAYRLKSLIAKGGDDDYFSSDLDDETSTKFWSRFKEPVLVLHSEKDEHVPKHISQAALNQRYQRLCPMVSPLSGLIPGAGHAVPQQEAREWLGQRVVEFLRTLA</sequence>
<proteinExistence type="predicted"/>
<keyword evidence="2" id="KW-1185">Reference proteome</keyword>
<comment type="caution">
    <text evidence="1">The sequence shown here is derived from an EMBL/GenBank/DDBJ whole genome shotgun (WGS) entry which is preliminary data.</text>
</comment>
<protein>
    <submittedName>
        <fullName evidence="1">Esterase/lipase superfamily protein</fullName>
    </submittedName>
</protein>
<dbReference type="PANTHER" id="PTHR31591">
    <property type="entry name" value="UPF0613 PROTEIN PB24D3.06C"/>
    <property type="match status" value="1"/>
</dbReference>
<evidence type="ECO:0000313" key="1">
    <source>
        <dbReference type="EMBL" id="KZZ89643.1"/>
    </source>
</evidence>